<organism evidence="1 2">
    <name type="scientific">Lindgomyces ingoldianus</name>
    <dbReference type="NCBI Taxonomy" id="673940"/>
    <lineage>
        <taxon>Eukaryota</taxon>
        <taxon>Fungi</taxon>
        <taxon>Dikarya</taxon>
        <taxon>Ascomycota</taxon>
        <taxon>Pezizomycotina</taxon>
        <taxon>Dothideomycetes</taxon>
        <taxon>Pleosporomycetidae</taxon>
        <taxon>Pleosporales</taxon>
        <taxon>Lindgomycetaceae</taxon>
        <taxon>Lindgomyces</taxon>
    </lineage>
</organism>
<dbReference type="Proteomes" id="UP000799755">
    <property type="component" value="Unassembled WGS sequence"/>
</dbReference>
<protein>
    <submittedName>
        <fullName evidence="1">Uncharacterized protein</fullName>
    </submittedName>
</protein>
<comment type="caution">
    <text evidence="1">The sequence shown here is derived from an EMBL/GenBank/DDBJ whole genome shotgun (WGS) entry which is preliminary data.</text>
</comment>
<name>A0ACB6QK16_9PLEO</name>
<gene>
    <name evidence="1" type="ORF">BDR25DRAFT_345651</name>
</gene>
<reference evidence="1" key="1">
    <citation type="journal article" date="2020" name="Stud. Mycol.">
        <title>101 Dothideomycetes genomes: a test case for predicting lifestyles and emergence of pathogens.</title>
        <authorList>
            <person name="Haridas S."/>
            <person name="Albert R."/>
            <person name="Binder M."/>
            <person name="Bloem J."/>
            <person name="Labutti K."/>
            <person name="Salamov A."/>
            <person name="Andreopoulos B."/>
            <person name="Baker S."/>
            <person name="Barry K."/>
            <person name="Bills G."/>
            <person name="Bluhm B."/>
            <person name="Cannon C."/>
            <person name="Castanera R."/>
            <person name="Culley D."/>
            <person name="Daum C."/>
            <person name="Ezra D."/>
            <person name="Gonzalez J."/>
            <person name="Henrissat B."/>
            <person name="Kuo A."/>
            <person name="Liang C."/>
            <person name="Lipzen A."/>
            <person name="Lutzoni F."/>
            <person name="Magnuson J."/>
            <person name="Mondo S."/>
            <person name="Nolan M."/>
            <person name="Ohm R."/>
            <person name="Pangilinan J."/>
            <person name="Park H.-J."/>
            <person name="Ramirez L."/>
            <person name="Alfaro M."/>
            <person name="Sun H."/>
            <person name="Tritt A."/>
            <person name="Yoshinaga Y."/>
            <person name="Zwiers L.-H."/>
            <person name="Turgeon B."/>
            <person name="Goodwin S."/>
            <person name="Spatafora J."/>
            <person name="Crous P."/>
            <person name="Grigoriev I."/>
        </authorList>
    </citation>
    <scope>NUCLEOTIDE SEQUENCE</scope>
    <source>
        <strain evidence="1">ATCC 200398</strain>
    </source>
</reference>
<evidence type="ECO:0000313" key="1">
    <source>
        <dbReference type="EMBL" id="KAF2466462.1"/>
    </source>
</evidence>
<sequence length="545" mass="61837">MNFTFVPHKGARPERSELVKSHVMRESQRKRREAKQHQSRMQPPLAVTDNQIGEAETPTAAGHFHTSSDSPETISSGQSKVHGLLAGTSDLMFGNEITAHQWSSGNTFPSFDGEPYSFVDSQNGMNCCENGTNGSLYNFLPTLTRQPSLLYPTLIGQSHPSDITWVSQTLHNRMSELVSHYVTTLFVERPGLPPANPVAYWQQVAAVNPKILLSCALFYCAYRDVVRDFQGEDHHYFKDRTLHLINAALEDPNTAITDDNIGAVISICMYENVRGTDIIVTHLKGLRQMIDMRGGVNNLPADQGQHLSEQALLQDLIHAICSNMSPFMIDICGPVLRDIRTTGAEFFYPQSPLRIVNDVGFARSDTELQSGFEYLKDAFDATEMLCIEAFDKDTATDEADLFKLRRERCWNRLMKNEEASEEVPLTNKKKIEESIRLASKIHFRAVALRIQHDNEVNEADMRRLHVIIRRIDSALWKVAHYVYLWILLTGGAASNGHPEQRPFFVSEIIRMGLSIGLFDWRSFRQTLGNFLWLQHFLRRDKSPSK</sequence>
<proteinExistence type="predicted"/>
<keyword evidence="2" id="KW-1185">Reference proteome</keyword>
<accession>A0ACB6QK16</accession>
<dbReference type="EMBL" id="MU003525">
    <property type="protein sequence ID" value="KAF2466462.1"/>
    <property type="molecule type" value="Genomic_DNA"/>
</dbReference>
<evidence type="ECO:0000313" key="2">
    <source>
        <dbReference type="Proteomes" id="UP000799755"/>
    </source>
</evidence>